<comment type="caution">
    <text evidence="2">The sequence shown here is derived from an EMBL/GenBank/DDBJ whole genome shotgun (WGS) entry which is preliminary data.</text>
</comment>
<sequence length="227" mass="25546">MSIWTRITEAVSALASGEGLSAVFERLRTPPERSVAFAIAVIALGAKMAKADGLVTRDEVTAFREVFLIAKDDEAGAARVFNMARRDVAGFEEYATRIRRMFGDDRDMLGDLMEGLFHIAMADGDYHPNEDAFLSRVAEIFGLTPREFQALRCRFVPDAKADPYSVLGVRPEDSMEHIRAQYRRMVRETHPDRMLARGVPEEAIKLAEKRMVDVNRAWEEINAEHAA</sequence>
<dbReference type="InterPro" id="IPR001623">
    <property type="entry name" value="DnaJ_domain"/>
</dbReference>
<feature type="domain" description="J" evidence="1">
    <location>
        <begin position="162"/>
        <end position="226"/>
    </location>
</feature>
<dbReference type="Proteomes" id="UP000281128">
    <property type="component" value="Unassembled WGS sequence"/>
</dbReference>
<keyword evidence="3" id="KW-1185">Reference proteome</keyword>
<evidence type="ECO:0000313" key="3">
    <source>
        <dbReference type="Proteomes" id="UP000281128"/>
    </source>
</evidence>
<dbReference type="OrthoDB" id="9782583at2"/>
<reference evidence="2 3" key="1">
    <citation type="submission" date="2018-09" db="EMBL/GenBank/DDBJ databases">
        <title>Roseovarius spongiae sp. nov., isolated from a marine sponge.</title>
        <authorList>
            <person name="Zhuang L."/>
            <person name="Luo L."/>
        </authorList>
    </citation>
    <scope>NUCLEOTIDE SEQUENCE [LARGE SCALE GENOMIC DNA]</scope>
    <source>
        <strain evidence="2 3">HN-E21</strain>
    </source>
</reference>
<proteinExistence type="predicted"/>
<protein>
    <submittedName>
        <fullName evidence="2">Molecular chaperone DjiA</fullName>
    </submittedName>
</protein>
<dbReference type="Pfam" id="PF00226">
    <property type="entry name" value="DnaJ"/>
    <property type="match status" value="1"/>
</dbReference>
<dbReference type="SUPFAM" id="SSF46565">
    <property type="entry name" value="Chaperone J-domain"/>
    <property type="match status" value="1"/>
</dbReference>
<name>A0A3A8B377_9RHOB</name>
<evidence type="ECO:0000313" key="2">
    <source>
        <dbReference type="EMBL" id="RKF14922.1"/>
    </source>
</evidence>
<dbReference type="InterPro" id="IPR036869">
    <property type="entry name" value="J_dom_sf"/>
</dbReference>
<accession>A0A3A8B377</accession>
<dbReference type="AlphaFoldDB" id="A0A3A8B377"/>
<dbReference type="SUPFAM" id="SSF158682">
    <property type="entry name" value="TerB-like"/>
    <property type="match status" value="1"/>
</dbReference>
<dbReference type="Gene3D" id="1.10.287.110">
    <property type="entry name" value="DnaJ domain"/>
    <property type="match status" value="1"/>
</dbReference>
<evidence type="ECO:0000259" key="1">
    <source>
        <dbReference type="PROSITE" id="PS50076"/>
    </source>
</evidence>
<dbReference type="CDD" id="cd06257">
    <property type="entry name" value="DnaJ"/>
    <property type="match status" value="1"/>
</dbReference>
<dbReference type="InterPro" id="IPR007791">
    <property type="entry name" value="DjlA_N"/>
</dbReference>
<dbReference type="PROSITE" id="PS50076">
    <property type="entry name" value="DNAJ_2"/>
    <property type="match status" value="1"/>
</dbReference>
<dbReference type="CDD" id="cd07316">
    <property type="entry name" value="terB_like_DjlA"/>
    <property type="match status" value="1"/>
</dbReference>
<dbReference type="EMBL" id="RAPE01000002">
    <property type="protein sequence ID" value="RKF14922.1"/>
    <property type="molecule type" value="Genomic_DNA"/>
</dbReference>
<organism evidence="2 3">
    <name type="scientific">Roseovarius spongiae</name>
    <dbReference type="NCBI Taxonomy" id="2320272"/>
    <lineage>
        <taxon>Bacteria</taxon>
        <taxon>Pseudomonadati</taxon>
        <taxon>Pseudomonadota</taxon>
        <taxon>Alphaproteobacteria</taxon>
        <taxon>Rhodobacterales</taxon>
        <taxon>Roseobacteraceae</taxon>
        <taxon>Roseovarius</taxon>
    </lineage>
</organism>
<dbReference type="SMART" id="SM00271">
    <property type="entry name" value="DnaJ"/>
    <property type="match status" value="1"/>
</dbReference>
<gene>
    <name evidence="2" type="ORF">D6850_08630</name>
</gene>
<dbReference type="Gene3D" id="1.10.3680.10">
    <property type="entry name" value="TerB-like"/>
    <property type="match status" value="1"/>
</dbReference>
<dbReference type="Pfam" id="PF05099">
    <property type="entry name" value="TerB"/>
    <property type="match status" value="1"/>
</dbReference>
<dbReference type="InterPro" id="IPR029024">
    <property type="entry name" value="TerB-like"/>
</dbReference>
<dbReference type="RefSeq" id="WP_121165876.1">
    <property type="nucleotide sequence ID" value="NZ_RAPE01000002.1"/>
</dbReference>